<accession>A0ABD1WTE9</accession>
<dbReference type="EMBL" id="JBFOLJ010000002">
    <property type="protein sequence ID" value="KAL2552967.1"/>
    <property type="molecule type" value="Genomic_DNA"/>
</dbReference>
<dbReference type="Proteomes" id="UP001604277">
    <property type="component" value="Unassembled WGS sequence"/>
</dbReference>
<comment type="caution">
    <text evidence="1">The sequence shown here is derived from an EMBL/GenBank/DDBJ whole genome shotgun (WGS) entry which is preliminary data.</text>
</comment>
<sequence length="119" mass="13917">MRIFKISLILQLASLSIQYQGKKLKLSTSRDIGKLIRPEVTWKEIIRQHKFDFRVRQIFTEILWKSVLEIGMLALSFRSLPLVHIFRFTTRLVKGPLTHVGDFTFGTFPLSEETKVIQV</sequence>
<name>A0ABD1WTE9_9LAMI</name>
<keyword evidence="2" id="KW-1185">Reference proteome</keyword>
<proteinExistence type="predicted"/>
<reference evidence="2" key="1">
    <citation type="submission" date="2024-07" db="EMBL/GenBank/DDBJ databases">
        <title>Two chromosome-level genome assemblies of Korean endemic species Abeliophyllum distichum and Forsythia ovata (Oleaceae).</title>
        <authorList>
            <person name="Jang H."/>
        </authorList>
    </citation>
    <scope>NUCLEOTIDE SEQUENCE [LARGE SCALE GENOMIC DNA]</scope>
</reference>
<organism evidence="1 2">
    <name type="scientific">Forsythia ovata</name>
    <dbReference type="NCBI Taxonomy" id="205694"/>
    <lineage>
        <taxon>Eukaryota</taxon>
        <taxon>Viridiplantae</taxon>
        <taxon>Streptophyta</taxon>
        <taxon>Embryophyta</taxon>
        <taxon>Tracheophyta</taxon>
        <taxon>Spermatophyta</taxon>
        <taxon>Magnoliopsida</taxon>
        <taxon>eudicotyledons</taxon>
        <taxon>Gunneridae</taxon>
        <taxon>Pentapetalae</taxon>
        <taxon>asterids</taxon>
        <taxon>lamiids</taxon>
        <taxon>Lamiales</taxon>
        <taxon>Oleaceae</taxon>
        <taxon>Forsythieae</taxon>
        <taxon>Forsythia</taxon>
    </lineage>
</organism>
<evidence type="ECO:0000313" key="2">
    <source>
        <dbReference type="Proteomes" id="UP001604277"/>
    </source>
</evidence>
<protein>
    <submittedName>
        <fullName evidence="1">Uncharacterized protein</fullName>
    </submittedName>
</protein>
<evidence type="ECO:0000313" key="1">
    <source>
        <dbReference type="EMBL" id="KAL2552967.1"/>
    </source>
</evidence>
<gene>
    <name evidence="1" type="ORF">Fot_06586</name>
</gene>
<dbReference type="AlphaFoldDB" id="A0ABD1WTE9"/>